<feature type="transmembrane region" description="Helical" evidence="1">
    <location>
        <begin position="67"/>
        <end position="89"/>
    </location>
</feature>
<dbReference type="NCBIfam" id="TIGR04086">
    <property type="entry name" value="TIGR04086_membr"/>
    <property type="match status" value="1"/>
</dbReference>
<keyword evidence="1" id="KW-1133">Transmembrane helix</keyword>
<feature type="transmembrane region" description="Helical" evidence="1">
    <location>
        <begin position="95"/>
        <end position="117"/>
    </location>
</feature>
<evidence type="ECO:0000313" key="3">
    <source>
        <dbReference type="Proteomes" id="UP000241848"/>
    </source>
</evidence>
<reference evidence="2 3" key="1">
    <citation type="journal article" date="2014" name="BMC Genomics">
        <title>Comparison of environmental and isolate Sulfobacillus genomes reveals diverse carbon, sulfur, nitrogen, and hydrogen metabolisms.</title>
        <authorList>
            <person name="Justice N.B."/>
            <person name="Norman A."/>
            <person name="Brown C.T."/>
            <person name="Singh A."/>
            <person name="Thomas B.C."/>
            <person name="Banfield J.F."/>
        </authorList>
    </citation>
    <scope>NUCLEOTIDE SEQUENCE [LARGE SCALE GENOMIC DNA]</scope>
    <source>
        <strain evidence="2">AMDSBA3</strain>
    </source>
</reference>
<accession>A0A2T2WHM0</accession>
<evidence type="ECO:0000313" key="2">
    <source>
        <dbReference type="EMBL" id="PSR21737.1"/>
    </source>
</evidence>
<name>A0A2T2WHM0_9FIRM</name>
<feature type="transmembrane region" description="Helical" evidence="1">
    <location>
        <begin position="41"/>
        <end position="60"/>
    </location>
</feature>
<organism evidence="2 3">
    <name type="scientific">Sulfobacillus acidophilus</name>
    <dbReference type="NCBI Taxonomy" id="53633"/>
    <lineage>
        <taxon>Bacteria</taxon>
        <taxon>Bacillati</taxon>
        <taxon>Bacillota</taxon>
        <taxon>Clostridia</taxon>
        <taxon>Eubacteriales</taxon>
        <taxon>Clostridiales Family XVII. Incertae Sedis</taxon>
        <taxon>Sulfobacillus</taxon>
    </lineage>
</organism>
<dbReference type="InterPro" id="IPR023804">
    <property type="entry name" value="DUF3792_TM"/>
</dbReference>
<sequence>MTVSVRAVLEGALVGLGVAFILALALAVVDYQTEITPGAQSGLIWAGAIVTALAAGWGGGRIADRAFWLHGALAAITLNLVATVTSQAFNLGAATHLWAGLGVALIGGLVGGIVGAASQ</sequence>
<proteinExistence type="predicted"/>
<protein>
    <submittedName>
        <fullName evidence="2">TIGR04086 family membrane protein</fullName>
    </submittedName>
</protein>
<keyword evidence="1" id="KW-0812">Transmembrane</keyword>
<evidence type="ECO:0000256" key="1">
    <source>
        <dbReference type="SAM" id="Phobius"/>
    </source>
</evidence>
<gene>
    <name evidence="2" type="ORF">C7B45_09650</name>
</gene>
<dbReference type="Pfam" id="PF12670">
    <property type="entry name" value="DUF3792"/>
    <property type="match status" value="1"/>
</dbReference>
<keyword evidence="1" id="KW-0472">Membrane</keyword>
<comment type="caution">
    <text evidence="2">The sequence shown here is derived from an EMBL/GenBank/DDBJ whole genome shotgun (WGS) entry which is preliminary data.</text>
</comment>
<feature type="transmembrane region" description="Helical" evidence="1">
    <location>
        <begin position="7"/>
        <end position="29"/>
    </location>
</feature>
<dbReference type="EMBL" id="PXYV01000028">
    <property type="protein sequence ID" value="PSR21737.1"/>
    <property type="molecule type" value="Genomic_DNA"/>
</dbReference>
<dbReference type="Proteomes" id="UP000241848">
    <property type="component" value="Unassembled WGS sequence"/>
</dbReference>
<dbReference type="AlphaFoldDB" id="A0A2T2WHM0"/>